<keyword evidence="3" id="KW-0238">DNA-binding</keyword>
<dbReference type="InterPro" id="IPR036390">
    <property type="entry name" value="WH_DNA-bd_sf"/>
</dbReference>
<reference evidence="6" key="1">
    <citation type="submission" date="2020-09" db="EMBL/GenBank/DDBJ databases">
        <authorList>
            <person name="Yoon J.-W."/>
        </authorList>
    </citation>
    <scope>NUCLEOTIDE SEQUENCE</scope>
    <source>
        <strain evidence="6">KMU-158</strain>
    </source>
</reference>
<dbReference type="SUPFAM" id="SSF53850">
    <property type="entry name" value="Periplasmic binding protein-like II"/>
    <property type="match status" value="1"/>
</dbReference>
<dbReference type="InterPro" id="IPR036388">
    <property type="entry name" value="WH-like_DNA-bd_sf"/>
</dbReference>
<dbReference type="RefSeq" id="WP_190762457.1">
    <property type="nucleotide sequence ID" value="NZ_JACXLD010000001.1"/>
</dbReference>
<comment type="similarity">
    <text evidence="1">Belongs to the LysR transcriptional regulatory family.</text>
</comment>
<dbReference type="Proteomes" id="UP000610558">
    <property type="component" value="Unassembled WGS sequence"/>
</dbReference>
<dbReference type="Gene3D" id="3.40.190.10">
    <property type="entry name" value="Periplasmic binding protein-like II"/>
    <property type="match status" value="2"/>
</dbReference>
<dbReference type="PRINTS" id="PR00039">
    <property type="entry name" value="HTHLYSR"/>
</dbReference>
<dbReference type="GO" id="GO:0003677">
    <property type="term" value="F:DNA binding"/>
    <property type="evidence" value="ECO:0007669"/>
    <property type="project" value="UniProtKB-KW"/>
</dbReference>
<sequence>MNKIDFLSLDGRSLRTFLMVLEERSISKAAARLGVTQSAVSHLLDKLRLTLGDPLFVRAGRGIVPTERATALQEPVRAVLDSLKSLTDERVFDPRVSALEFTIAANDFQRELIFPELNRRLLDEGIDVRFRFTASGNQSLELLQEARCQLVVTPYPPEGPNIFQTRLFDDKVVCFYDATKRQPPKSRAEFLEADYIEVRFSDEHTAMKTVRDHLGKALQQARTSVPNFSAVAAFLKGSDRIATLPSLMSRVNMQDFDFAPLPFKSPPLTMYMTWHRRDHLDPANQWLRQRMLELMAEIL</sequence>
<evidence type="ECO:0000313" key="6">
    <source>
        <dbReference type="EMBL" id="MBD2858067.1"/>
    </source>
</evidence>
<gene>
    <name evidence="6" type="ORF">IB286_03535</name>
</gene>
<evidence type="ECO:0000256" key="4">
    <source>
        <dbReference type="ARBA" id="ARBA00023163"/>
    </source>
</evidence>
<dbReference type="CDD" id="cd08417">
    <property type="entry name" value="PBP2_Nitroaromatics_like"/>
    <property type="match status" value="1"/>
</dbReference>
<organism evidence="6 7">
    <name type="scientific">Spongiibacter pelagi</name>
    <dbReference type="NCBI Taxonomy" id="2760804"/>
    <lineage>
        <taxon>Bacteria</taxon>
        <taxon>Pseudomonadati</taxon>
        <taxon>Pseudomonadota</taxon>
        <taxon>Gammaproteobacteria</taxon>
        <taxon>Cellvibrionales</taxon>
        <taxon>Spongiibacteraceae</taxon>
        <taxon>Spongiibacter</taxon>
    </lineage>
</organism>
<dbReference type="AlphaFoldDB" id="A0A927C122"/>
<name>A0A927C122_9GAMM</name>
<evidence type="ECO:0000256" key="3">
    <source>
        <dbReference type="ARBA" id="ARBA00023125"/>
    </source>
</evidence>
<dbReference type="InterPro" id="IPR037402">
    <property type="entry name" value="YidZ_PBP2"/>
</dbReference>
<comment type="caution">
    <text evidence="6">The sequence shown here is derived from an EMBL/GenBank/DDBJ whole genome shotgun (WGS) entry which is preliminary data.</text>
</comment>
<dbReference type="EMBL" id="JACXLD010000001">
    <property type="protein sequence ID" value="MBD2858067.1"/>
    <property type="molecule type" value="Genomic_DNA"/>
</dbReference>
<dbReference type="InterPro" id="IPR000847">
    <property type="entry name" value="LysR_HTH_N"/>
</dbReference>
<dbReference type="InterPro" id="IPR005119">
    <property type="entry name" value="LysR_subst-bd"/>
</dbReference>
<dbReference type="GO" id="GO:0003700">
    <property type="term" value="F:DNA-binding transcription factor activity"/>
    <property type="evidence" value="ECO:0007669"/>
    <property type="project" value="InterPro"/>
</dbReference>
<keyword evidence="2" id="KW-0805">Transcription regulation</keyword>
<evidence type="ECO:0000259" key="5">
    <source>
        <dbReference type="PROSITE" id="PS50931"/>
    </source>
</evidence>
<dbReference type="PANTHER" id="PTHR30118">
    <property type="entry name" value="HTH-TYPE TRANSCRIPTIONAL REGULATOR LEUO-RELATED"/>
    <property type="match status" value="1"/>
</dbReference>
<evidence type="ECO:0000256" key="2">
    <source>
        <dbReference type="ARBA" id="ARBA00023015"/>
    </source>
</evidence>
<dbReference type="Gene3D" id="1.10.10.10">
    <property type="entry name" value="Winged helix-like DNA-binding domain superfamily/Winged helix DNA-binding domain"/>
    <property type="match status" value="1"/>
</dbReference>
<accession>A0A927C122</accession>
<dbReference type="PROSITE" id="PS50931">
    <property type="entry name" value="HTH_LYSR"/>
    <property type="match status" value="1"/>
</dbReference>
<dbReference type="SUPFAM" id="SSF46785">
    <property type="entry name" value="Winged helix' DNA-binding domain"/>
    <property type="match status" value="1"/>
</dbReference>
<keyword evidence="4" id="KW-0804">Transcription</keyword>
<evidence type="ECO:0000313" key="7">
    <source>
        <dbReference type="Proteomes" id="UP000610558"/>
    </source>
</evidence>
<feature type="domain" description="HTH lysR-type" evidence="5">
    <location>
        <begin position="9"/>
        <end position="66"/>
    </location>
</feature>
<dbReference type="Pfam" id="PF00126">
    <property type="entry name" value="HTH_1"/>
    <property type="match status" value="1"/>
</dbReference>
<dbReference type="InterPro" id="IPR050389">
    <property type="entry name" value="LysR-type_TF"/>
</dbReference>
<dbReference type="PANTHER" id="PTHR30118:SF6">
    <property type="entry name" value="HTH-TYPE TRANSCRIPTIONAL REGULATOR LEUO"/>
    <property type="match status" value="1"/>
</dbReference>
<evidence type="ECO:0000256" key="1">
    <source>
        <dbReference type="ARBA" id="ARBA00009437"/>
    </source>
</evidence>
<proteinExistence type="inferred from homology"/>
<dbReference type="Pfam" id="PF03466">
    <property type="entry name" value="LysR_substrate"/>
    <property type="match status" value="1"/>
</dbReference>
<protein>
    <submittedName>
        <fullName evidence="6">LysR family transcriptional regulator</fullName>
    </submittedName>
</protein>
<keyword evidence="7" id="KW-1185">Reference proteome</keyword>